<dbReference type="Pfam" id="PF00533">
    <property type="entry name" value="BRCT"/>
    <property type="match status" value="1"/>
</dbReference>
<feature type="compositionally biased region" description="Low complexity" evidence="15">
    <location>
        <begin position="213"/>
        <end position="224"/>
    </location>
</feature>
<feature type="domain" description="BRCT" evidence="16">
    <location>
        <begin position="566"/>
        <end position="645"/>
    </location>
</feature>
<dbReference type="PANTHER" id="PTHR11370:SF5">
    <property type="entry name" value="DNA REPAIR PROTEIN XRCC1"/>
    <property type="match status" value="1"/>
</dbReference>
<dbReference type="AlphaFoldDB" id="A0A8J9ZUI4"/>
<dbReference type="Pfam" id="PF01834">
    <property type="entry name" value="XRCC1_N"/>
    <property type="match status" value="1"/>
</dbReference>
<dbReference type="SUPFAM" id="SSF49785">
    <property type="entry name" value="Galactose-binding domain-like"/>
    <property type="match status" value="1"/>
</dbReference>
<evidence type="ECO:0000256" key="2">
    <source>
        <dbReference type="ARBA" id="ARBA00004286"/>
    </source>
</evidence>
<evidence type="ECO:0000256" key="15">
    <source>
        <dbReference type="SAM" id="MobiDB-lite"/>
    </source>
</evidence>
<dbReference type="GO" id="GO:0003684">
    <property type="term" value="F:damaged DNA binding"/>
    <property type="evidence" value="ECO:0007669"/>
    <property type="project" value="InterPro"/>
</dbReference>
<dbReference type="OrthoDB" id="25840at2759"/>
<evidence type="ECO:0000256" key="5">
    <source>
        <dbReference type="ARBA" id="ARBA00022553"/>
    </source>
</evidence>
<protein>
    <recommendedName>
        <fullName evidence="13">DNA repair protein XRCC1</fullName>
    </recommendedName>
    <alternativeName>
        <fullName evidence="14">X-ray repair cross-complementing protein 1</fullName>
    </alternativeName>
</protein>
<keyword evidence="7" id="KW-0227">DNA damage</keyword>
<sequence length="659" mass="73241">MPEIQLQKVVSFSSEDKNHTAENLLKSETYRKWKCSAVGEKQASAIIQFDEPAQIHSIDIGNEHSAFVEILVGRASAQTDQDYQVLLVASSFMSPAESKQGNNPHRVRMFSIEKLSNSVKDQKWDRVKIVCTQPFNKNVQYGLSFIKFHSPPSGSPQAKKNPTPKKLGKFALKDDDGDEDKVTIGSFFSKKGKTEQKPLTGAAAVRAASSAVATATTTSPRPAAKMTSPSSQSTKRKLPRDDDDDDDNKPPLRKHQSTPSKGASPPPMKKTKSDVSIKQPTNKATPSKTPPTTHPQKRKPAPKPRMKEEEEEGRDFGSLMEDVVFVLSGYVNPQRAGLRDKAMEMGASYKSDWDPTCTHLVCAFTNTPKYIQVQKKGGKIVSHKWIEHCYKKRVLLSWKRFRLDDDSSSSSEEEDDPPPKPKPKPRTTPAKPAAASSSKGASPSKTTVAAKPSPAKKASPAKAVKKEEEDDDYGDSTDVDSDAGPSPTKKRKVQDTSGDDTEDEIRRIQEQNKKIKEEDQYAGSTDEESEHATPKKTTPKKSPAKTPQKQTHGNGDADDMPLPDLPDFFTGKNFFLYGDFPASERRLVLRYITAFNGSMEDYMCDKVTHVITNEEWDDNFDEALSDNCDLTFVRPQWVYKCSERGKMVPHQPYIVVPKA</sequence>
<evidence type="ECO:0000256" key="8">
    <source>
        <dbReference type="ARBA" id="ARBA00022843"/>
    </source>
</evidence>
<feature type="compositionally biased region" description="Basic and acidic residues" evidence="15">
    <location>
        <begin position="504"/>
        <end position="519"/>
    </location>
</feature>
<dbReference type="FunFam" id="3.40.50.10190:FF:000012">
    <property type="entry name" value="X-ray repair cross complementing 1"/>
    <property type="match status" value="1"/>
</dbReference>
<dbReference type="GO" id="GO:0005634">
    <property type="term" value="C:nucleus"/>
    <property type="evidence" value="ECO:0007669"/>
    <property type="project" value="UniProtKB-SubCell"/>
</dbReference>
<evidence type="ECO:0000256" key="14">
    <source>
        <dbReference type="ARBA" id="ARBA00079580"/>
    </source>
</evidence>
<dbReference type="PANTHER" id="PTHR11370">
    <property type="entry name" value="DNA-REPAIR PROTEIN XRCC1"/>
    <property type="match status" value="1"/>
</dbReference>
<evidence type="ECO:0000256" key="7">
    <source>
        <dbReference type="ARBA" id="ARBA00022763"/>
    </source>
</evidence>
<evidence type="ECO:0000256" key="11">
    <source>
        <dbReference type="ARBA" id="ARBA00055460"/>
    </source>
</evidence>
<dbReference type="CDD" id="cd17707">
    <property type="entry name" value="BRCT_XRCC1_rpt2"/>
    <property type="match status" value="1"/>
</dbReference>
<proteinExistence type="predicted"/>
<gene>
    <name evidence="17" type="primary">XRCC1</name>
    <name evidence="17" type="ORF">BLAG_LOCUS18397</name>
</gene>
<dbReference type="InterPro" id="IPR036420">
    <property type="entry name" value="BRCT_dom_sf"/>
</dbReference>
<dbReference type="InterPro" id="IPR002706">
    <property type="entry name" value="Xrcc1_N"/>
</dbReference>
<feature type="region of interest" description="Disordered" evidence="15">
    <location>
        <begin position="150"/>
        <end position="175"/>
    </location>
</feature>
<keyword evidence="9" id="KW-0234">DNA repair</keyword>
<comment type="subunit">
    <text evidence="12">Homodimer. Interacts with polynucleotide kinase (PNK), DNA polymerase-beta (POLB) and DNA ligase III (LIG3). Interacts with APTX and APLF. Interacts with APEX1; the interaction is induced by SIRT1 and increases with the acetylated form of APEX1. Interacts with (poly-ADP-ribosylated) PARP1.</text>
</comment>
<evidence type="ECO:0000313" key="18">
    <source>
        <dbReference type="Proteomes" id="UP000838412"/>
    </source>
</evidence>
<dbReference type="GO" id="GO:0005694">
    <property type="term" value="C:chromosome"/>
    <property type="evidence" value="ECO:0007669"/>
    <property type="project" value="UniProtKB-SubCell"/>
</dbReference>
<comment type="function">
    <text evidence="11">Scaffold protein involved in DNA single-strand break repair by mediating the assembly of DNA break repair protein complexes. Negatively regulates ADP-ribosyltransferase activity of PARP1 during base-excision repair in order to prevent excessive PARP1 activity. Recognizes and binds poly-ADP-ribose chains: specifically binds auto-poly-ADP-ribosylated PARP1, limiting its activity.</text>
</comment>
<evidence type="ECO:0000256" key="3">
    <source>
        <dbReference type="ARBA" id="ARBA00022454"/>
    </source>
</evidence>
<dbReference type="InterPro" id="IPR045080">
    <property type="entry name" value="BRCT_XRCC1_rpt1"/>
</dbReference>
<feature type="compositionally biased region" description="Polar residues" evidence="15">
    <location>
        <begin position="274"/>
        <end position="287"/>
    </location>
</feature>
<dbReference type="GO" id="GO:0006303">
    <property type="term" value="P:double-strand break repair via nonhomologous end joining"/>
    <property type="evidence" value="ECO:0007669"/>
    <property type="project" value="InterPro"/>
</dbReference>
<evidence type="ECO:0000256" key="9">
    <source>
        <dbReference type="ARBA" id="ARBA00023204"/>
    </source>
</evidence>
<dbReference type="SMART" id="SM00292">
    <property type="entry name" value="BRCT"/>
    <property type="match status" value="2"/>
</dbReference>
<dbReference type="GO" id="GO:0000012">
    <property type="term" value="P:single strand break repair"/>
    <property type="evidence" value="ECO:0007669"/>
    <property type="project" value="InterPro"/>
</dbReference>
<keyword evidence="5" id="KW-0597">Phosphoprotein</keyword>
<evidence type="ECO:0000256" key="10">
    <source>
        <dbReference type="ARBA" id="ARBA00023242"/>
    </source>
</evidence>
<accession>A0A8J9ZUI4</accession>
<dbReference type="FunFam" id="3.40.50.10190:FF:000008">
    <property type="entry name" value="X-ray repair cross complementing 1"/>
    <property type="match status" value="1"/>
</dbReference>
<dbReference type="CDD" id="cd17725">
    <property type="entry name" value="BRCT_XRCC1_rpt1"/>
    <property type="match status" value="1"/>
</dbReference>
<evidence type="ECO:0000256" key="13">
    <source>
        <dbReference type="ARBA" id="ARBA00068212"/>
    </source>
</evidence>
<dbReference type="GO" id="GO:0006284">
    <property type="term" value="P:base-excision repair"/>
    <property type="evidence" value="ECO:0007669"/>
    <property type="project" value="InterPro"/>
</dbReference>
<feature type="region of interest" description="Disordered" evidence="15">
    <location>
        <begin position="213"/>
        <end position="315"/>
    </location>
</feature>
<feature type="domain" description="BRCT" evidence="16">
    <location>
        <begin position="317"/>
        <end position="393"/>
    </location>
</feature>
<keyword evidence="6" id="KW-0677">Repeat</keyword>
<dbReference type="Proteomes" id="UP000838412">
    <property type="component" value="Chromosome 4"/>
</dbReference>
<feature type="region of interest" description="Disordered" evidence="15">
    <location>
        <begin position="404"/>
        <end position="563"/>
    </location>
</feature>
<keyword evidence="3" id="KW-0158">Chromosome</keyword>
<evidence type="ECO:0000259" key="16">
    <source>
        <dbReference type="SMART" id="SM00292"/>
    </source>
</evidence>
<reference evidence="17" key="1">
    <citation type="submission" date="2022-01" db="EMBL/GenBank/DDBJ databases">
        <authorList>
            <person name="Braso-Vives M."/>
        </authorList>
    </citation>
    <scope>NUCLEOTIDE SEQUENCE</scope>
</reference>
<feature type="compositionally biased region" description="Low complexity" evidence="15">
    <location>
        <begin position="427"/>
        <end position="462"/>
    </location>
</feature>
<evidence type="ECO:0000256" key="6">
    <source>
        <dbReference type="ARBA" id="ARBA00022737"/>
    </source>
</evidence>
<dbReference type="Gene3D" id="3.40.50.10190">
    <property type="entry name" value="BRCT domain"/>
    <property type="match status" value="2"/>
</dbReference>
<dbReference type="InterPro" id="IPR008979">
    <property type="entry name" value="Galactose-bd-like_sf"/>
</dbReference>
<evidence type="ECO:0000313" key="17">
    <source>
        <dbReference type="EMBL" id="CAH1263828.1"/>
    </source>
</evidence>
<evidence type="ECO:0000256" key="12">
    <source>
        <dbReference type="ARBA" id="ARBA00064453"/>
    </source>
</evidence>
<organism evidence="17 18">
    <name type="scientific">Branchiostoma lanceolatum</name>
    <name type="common">Common lancelet</name>
    <name type="synonym">Amphioxus lanceolatum</name>
    <dbReference type="NCBI Taxonomy" id="7740"/>
    <lineage>
        <taxon>Eukaryota</taxon>
        <taxon>Metazoa</taxon>
        <taxon>Chordata</taxon>
        <taxon>Cephalochordata</taxon>
        <taxon>Leptocardii</taxon>
        <taxon>Amphioxiformes</taxon>
        <taxon>Branchiostomatidae</taxon>
        <taxon>Branchiostoma</taxon>
    </lineage>
</organism>
<feature type="compositionally biased region" description="Basic residues" evidence="15">
    <location>
        <begin position="295"/>
        <end position="304"/>
    </location>
</feature>
<evidence type="ECO:0000256" key="4">
    <source>
        <dbReference type="ARBA" id="ARBA00022499"/>
    </source>
</evidence>
<evidence type="ECO:0000256" key="1">
    <source>
        <dbReference type="ARBA" id="ARBA00004123"/>
    </source>
</evidence>
<name>A0A8J9ZUI4_BRALA</name>
<dbReference type="FunFam" id="2.60.120.260:FF:000025">
    <property type="entry name" value="DNA repair protein XRCC1 isoform X1"/>
    <property type="match status" value="1"/>
</dbReference>
<keyword evidence="8" id="KW-0832">Ubl conjugation</keyword>
<feature type="compositionally biased region" description="Acidic residues" evidence="15">
    <location>
        <begin position="468"/>
        <end position="481"/>
    </location>
</feature>
<keyword evidence="18" id="KW-1185">Reference proteome</keyword>
<comment type="subcellular location">
    <subcellularLocation>
        <location evidence="2">Chromosome</location>
    </subcellularLocation>
    <subcellularLocation>
        <location evidence="1">Nucleus</location>
    </subcellularLocation>
</comment>
<keyword evidence="10" id="KW-0539">Nucleus</keyword>
<keyword evidence="4" id="KW-1017">Isopeptide bond</keyword>
<dbReference type="InterPro" id="IPR001357">
    <property type="entry name" value="BRCT_dom"/>
</dbReference>
<dbReference type="Gene3D" id="2.60.120.260">
    <property type="entry name" value="Galactose-binding domain-like"/>
    <property type="match status" value="1"/>
</dbReference>
<dbReference type="Pfam" id="PF16589">
    <property type="entry name" value="BRCT_2"/>
    <property type="match status" value="1"/>
</dbReference>
<dbReference type="EMBL" id="OV696689">
    <property type="protein sequence ID" value="CAH1263828.1"/>
    <property type="molecule type" value="Genomic_DNA"/>
</dbReference>
<dbReference type="SUPFAM" id="SSF52113">
    <property type="entry name" value="BRCT domain"/>
    <property type="match status" value="2"/>
</dbReference>